<keyword evidence="3" id="KW-1185">Reference proteome</keyword>
<feature type="compositionally biased region" description="Basic and acidic residues" evidence="1">
    <location>
        <begin position="307"/>
        <end position="324"/>
    </location>
</feature>
<dbReference type="AlphaFoldDB" id="A0A0J7L455"/>
<sequence length="550" mass="63183">MARDIKWLFDKDASSFKTKHTETVLFADYTDSRQLEKNHAVSRQRNNIQRLPNYNWKPPKHYGLRKESTEKKAGMEFTKPEDPEQRVADPWIKKMQEISRQKGEKWVPYKRNENGKLALDNVEESTKANKLTNDESIVQVDPTILMTLAQLSVDQDASIKDLHNSSLLQSTDANANGPFNKKLKARRNMGIENSSAELLLEAPVVETHQRYKDYETSDIKKDPFDKQNATVADYERSELEEDRSLSSKVNSHSEESISQKTKTRHSPNNTRRNNKKYLNGGENLNYKNNSKESPAKEHPGQSNLSRSDNKKGGKDGKRHDEEIVTTKSLTRKSKEERDNAGGEDTTGGPLNHGESFHPGRWGMSILSPPMGFLKDISRRSMHRKNKEHIEGEKDGGHDLVGRWGMSVSSPPKEFLEDTLLHRGSGTGHSTVKTGPRSSQVEESSNRRSLVHQDRRNSQADPTQRLMIDERNKELAETLYEKLANDLYALRYPKLNYWNNYRANVDLLNNRPFPRNVKFLMQALQSYIEQNDIPDIPIFCRIQIPYAPFRI</sequence>
<feature type="region of interest" description="Disordered" evidence="1">
    <location>
        <begin position="235"/>
        <end position="356"/>
    </location>
</feature>
<feature type="compositionally biased region" description="Polar residues" evidence="1">
    <location>
        <begin position="427"/>
        <end position="442"/>
    </location>
</feature>
<evidence type="ECO:0000256" key="1">
    <source>
        <dbReference type="SAM" id="MobiDB-lite"/>
    </source>
</evidence>
<reference evidence="2 3" key="1">
    <citation type="submission" date="2015-04" db="EMBL/GenBank/DDBJ databases">
        <title>Lasius niger genome sequencing.</title>
        <authorList>
            <person name="Konorov E.A."/>
            <person name="Nikitin M.A."/>
            <person name="Kirill M.V."/>
            <person name="Chang P."/>
        </authorList>
    </citation>
    <scope>NUCLEOTIDE SEQUENCE [LARGE SCALE GENOMIC DNA]</scope>
    <source>
        <tissue evidence="2">Whole</tissue>
    </source>
</reference>
<protein>
    <submittedName>
        <fullName evidence="2">Uncharacterized protein</fullName>
    </submittedName>
</protein>
<feature type="region of interest" description="Disordered" evidence="1">
    <location>
        <begin position="421"/>
        <end position="461"/>
    </location>
</feature>
<evidence type="ECO:0000313" key="3">
    <source>
        <dbReference type="Proteomes" id="UP000036403"/>
    </source>
</evidence>
<gene>
    <name evidence="2" type="ORF">RF55_2247</name>
</gene>
<dbReference type="OrthoDB" id="7555051at2759"/>
<accession>A0A0J7L455</accession>
<feature type="compositionally biased region" description="Basic and acidic residues" evidence="1">
    <location>
        <begin position="235"/>
        <end position="257"/>
    </location>
</feature>
<dbReference type="EMBL" id="LBMM01000821">
    <property type="protein sequence ID" value="KMQ97416.1"/>
    <property type="molecule type" value="Genomic_DNA"/>
</dbReference>
<organism evidence="2 3">
    <name type="scientific">Lasius niger</name>
    <name type="common">Black garden ant</name>
    <dbReference type="NCBI Taxonomy" id="67767"/>
    <lineage>
        <taxon>Eukaryota</taxon>
        <taxon>Metazoa</taxon>
        <taxon>Ecdysozoa</taxon>
        <taxon>Arthropoda</taxon>
        <taxon>Hexapoda</taxon>
        <taxon>Insecta</taxon>
        <taxon>Pterygota</taxon>
        <taxon>Neoptera</taxon>
        <taxon>Endopterygota</taxon>
        <taxon>Hymenoptera</taxon>
        <taxon>Apocrita</taxon>
        <taxon>Aculeata</taxon>
        <taxon>Formicoidea</taxon>
        <taxon>Formicidae</taxon>
        <taxon>Formicinae</taxon>
        <taxon>Lasius</taxon>
        <taxon>Lasius</taxon>
    </lineage>
</organism>
<comment type="caution">
    <text evidence="2">The sequence shown here is derived from an EMBL/GenBank/DDBJ whole genome shotgun (WGS) entry which is preliminary data.</text>
</comment>
<evidence type="ECO:0000313" key="2">
    <source>
        <dbReference type="EMBL" id="KMQ97416.1"/>
    </source>
</evidence>
<feature type="compositionally biased region" description="Polar residues" evidence="1">
    <location>
        <begin position="258"/>
        <end position="271"/>
    </location>
</feature>
<feature type="compositionally biased region" description="Basic and acidic residues" evidence="1">
    <location>
        <begin position="289"/>
        <end position="299"/>
    </location>
</feature>
<dbReference type="Proteomes" id="UP000036403">
    <property type="component" value="Unassembled WGS sequence"/>
</dbReference>
<dbReference type="PaxDb" id="67767-A0A0J7L455"/>
<name>A0A0J7L455_LASNI</name>
<proteinExistence type="predicted"/>